<dbReference type="PANTHER" id="PTHR31350">
    <property type="entry name" value="SI:DKEY-261L7.2"/>
    <property type="match status" value="1"/>
</dbReference>
<proteinExistence type="inferred from homology"/>
<dbReference type="HOGENOM" id="CLU_063810_1_0_3"/>
<feature type="domain" description="Protein SirB1 N-terminal" evidence="2">
    <location>
        <begin position="41"/>
        <end position="193"/>
    </location>
</feature>
<dbReference type="KEGG" id="amr:AM1_4212"/>
<evidence type="ECO:0000313" key="3">
    <source>
        <dbReference type="EMBL" id="ABW29192.1"/>
    </source>
</evidence>
<dbReference type="InterPro" id="IPR011990">
    <property type="entry name" value="TPR-like_helical_dom_sf"/>
</dbReference>
<dbReference type="AlphaFoldDB" id="B0CCN0"/>
<evidence type="ECO:0000259" key="2">
    <source>
        <dbReference type="Pfam" id="PF13369"/>
    </source>
</evidence>
<dbReference type="EMBL" id="CP000828">
    <property type="protein sequence ID" value="ABW29192.1"/>
    <property type="molecule type" value="Genomic_DNA"/>
</dbReference>
<dbReference type="Gene3D" id="1.25.40.10">
    <property type="entry name" value="Tetratricopeptide repeat domain"/>
    <property type="match status" value="1"/>
</dbReference>
<dbReference type="OrthoDB" id="232498at2"/>
<dbReference type="InterPro" id="IPR032698">
    <property type="entry name" value="SirB1_N"/>
</dbReference>
<dbReference type="eggNOG" id="COG2912">
    <property type="taxonomic scope" value="Bacteria"/>
</dbReference>
<accession>B0CCN0</accession>
<dbReference type="Pfam" id="PF13371">
    <property type="entry name" value="TPR_9"/>
    <property type="match status" value="1"/>
</dbReference>
<dbReference type="STRING" id="329726.AM1_4212"/>
<gene>
    <name evidence="3" type="ordered locus">AM1_4212</name>
</gene>
<dbReference type="Proteomes" id="UP000000268">
    <property type="component" value="Chromosome"/>
</dbReference>
<dbReference type="PANTHER" id="PTHR31350:SF21">
    <property type="entry name" value="F-BOX ONLY PROTEIN 21"/>
    <property type="match status" value="1"/>
</dbReference>
<dbReference type="RefSeq" id="WP_012164526.1">
    <property type="nucleotide sequence ID" value="NC_009925.1"/>
</dbReference>
<comment type="similarity">
    <text evidence="1">Belongs to the UPF0162 family.</text>
</comment>
<sequence length="273" mass="31975">MKFSAPRQQLYHLLRQSSEPDLAAAALYIAQEEYPALAVDEYLNALDTMAGEVEERLPADPYPLKVLQTLNRYLYEDLGFTGNSQHYYDPRNSFLNDVLDRRLGIPITLSLVYIEIARRINFPMEGINFPGHFLVRPTRDDMNIFVDPFYQGEILFEQDCRDRITQVFGHPMEMRPEFFQVVSPQQFLVRLLNNLKQIYLNENHLEKCLSTSEQILLVDPKCYSELRDRGILYYHVGRWSEARQDLQDFLAQNPSPEHISLVHKLLNQMSDFP</sequence>
<dbReference type="Pfam" id="PF13369">
    <property type="entry name" value="Transglut_core2"/>
    <property type="match status" value="1"/>
</dbReference>
<keyword evidence="4" id="KW-1185">Reference proteome</keyword>
<name>B0CCN0_ACAM1</name>
<organism evidence="3 4">
    <name type="scientific">Acaryochloris marina (strain MBIC 11017)</name>
    <dbReference type="NCBI Taxonomy" id="329726"/>
    <lineage>
        <taxon>Bacteria</taxon>
        <taxon>Bacillati</taxon>
        <taxon>Cyanobacteriota</taxon>
        <taxon>Cyanophyceae</taxon>
        <taxon>Acaryochloridales</taxon>
        <taxon>Acaryochloridaceae</taxon>
        <taxon>Acaryochloris</taxon>
    </lineage>
</organism>
<evidence type="ECO:0000313" key="4">
    <source>
        <dbReference type="Proteomes" id="UP000000268"/>
    </source>
</evidence>
<evidence type="ECO:0000256" key="1">
    <source>
        <dbReference type="ARBA" id="ARBA00007100"/>
    </source>
</evidence>
<dbReference type="SUPFAM" id="SSF48452">
    <property type="entry name" value="TPR-like"/>
    <property type="match status" value="1"/>
</dbReference>
<protein>
    <recommendedName>
        <fullName evidence="2">Protein SirB1 N-terminal domain-containing protein</fullName>
    </recommendedName>
</protein>
<reference evidence="3 4" key="1">
    <citation type="journal article" date="2008" name="Proc. Natl. Acad. Sci. U.S.A.">
        <title>Niche adaptation and genome expansion in the chlorophyll d-producing cyanobacterium Acaryochloris marina.</title>
        <authorList>
            <person name="Swingley W.D."/>
            <person name="Chen M."/>
            <person name="Cheung P.C."/>
            <person name="Conrad A.L."/>
            <person name="Dejesa L.C."/>
            <person name="Hao J."/>
            <person name="Honchak B.M."/>
            <person name="Karbach L.E."/>
            <person name="Kurdoglu A."/>
            <person name="Lahiri S."/>
            <person name="Mastrian S.D."/>
            <person name="Miyashita H."/>
            <person name="Page L."/>
            <person name="Ramakrishna P."/>
            <person name="Satoh S."/>
            <person name="Sattley W.M."/>
            <person name="Shimada Y."/>
            <person name="Taylor H.L."/>
            <person name="Tomo T."/>
            <person name="Tsuchiya T."/>
            <person name="Wang Z.T."/>
            <person name="Raymond J."/>
            <person name="Mimuro M."/>
            <person name="Blankenship R.E."/>
            <person name="Touchman J.W."/>
        </authorList>
    </citation>
    <scope>NUCLEOTIDE SEQUENCE [LARGE SCALE GENOMIC DNA]</scope>
    <source>
        <strain evidence="4">MBIC 11017</strain>
    </source>
</reference>